<dbReference type="Gene3D" id="1.10.1040.20">
    <property type="entry name" value="ProC-like, C-terminal domain"/>
    <property type="match status" value="1"/>
</dbReference>
<sequence length="254" mass="28331">MISVVIVGTGNVAQNLFQAFDKVVGVEIKQVLGRNENHLTFAKDKASINTDFTQLPSADIYILAISDDSIGLVAEKFKDIDGLIVHTSGATSLEILSKCKRTGIFYPLQTFTKGKIISFESIPICIEANNKKDLELLQNLGKTLSDTVIKVNSEKRKILHVAAVFVNNFTNYMYTIGAEICKENNIDFKLLQPLIEETAAKLDDLTPYESQTGPAKRGDQKTLHKHLQLIKKTHQRELYTLLSNAIKEKHGKEL</sequence>
<dbReference type="RefSeq" id="WP_091625869.1">
    <property type="nucleotide sequence ID" value="NZ_FNZN01000007.1"/>
</dbReference>
<accession>A0A1H7UL09</accession>
<keyword evidence="3" id="KW-1185">Reference proteome</keyword>
<name>A0A1H7UL09_9FLAO</name>
<dbReference type="EMBL" id="FNZN01000007">
    <property type="protein sequence ID" value="SEL96997.1"/>
    <property type="molecule type" value="Genomic_DNA"/>
</dbReference>
<evidence type="ECO:0000259" key="1">
    <source>
        <dbReference type="Pfam" id="PF10728"/>
    </source>
</evidence>
<dbReference type="STRING" id="228957.SAMN04488008_107139"/>
<dbReference type="SUPFAM" id="SSF48179">
    <property type="entry name" value="6-phosphogluconate dehydrogenase C-terminal domain-like"/>
    <property type="match status" value="1"/>
</dbReference>
<dbReference type="AlphaFoldDB" id="A0A1H7UL09"/>
<dbReference type="PANTHER" id="PTHR40459">
    <property type="entry name" value="CONSERVED HYPOTHETICAL ALANINE AND LEUCINE RICH PROTEIN"/>
    <property type="match status" value="1"/>
</dbReference>
<dbReference type="OrthoDB" id="9810755at2"/>
<proteinExistence type="predicted"/>
<dbReference type="Proteomes" id="UP000198990">
    <property type="component" value="Unassembled WGS sequence"/>
</dbReference>
<dbReference type="InterPro" id="IPR037108">
    <property type="entry name" value="TM1727-like_C_sf"/>
</dbReference>
<dbReference type="InterPro" id="IPR018931">
    <property type="entry name" value="DUF2520"/>
</dbReference>
<reference evidence="3" key="1">
    <citation type="submission" date="2016-10" db="EMBL/GenBank/DDBJ databases">
        <authorList>
            <person name="Varghese N."/>
            <person name="Submissions S."/>
        </authorList>
    </citation>
    <scope>NUCLEOTIDE SEQUENCE [LARGE SCALE GENOMIC DNA]</scope>
    <source>
        <strain evidence="3">DSM 16471</strain>
    </source>
</reference>
<dbReference type="Pfam" id="PF10728">
    <property type="entry name" value="DUF2520"/>
    <property type="match status" value="1"/>
</dbReference>
<dbReference type="SUPFAM" id="SSF51735">
    <property type="entry name" value="NAD(P)-binding Rossmann-fold domains"/>
    <property type="match status" value="1"/>
</dbReference>
<dbReference type="InterPro" id="IPR036291">
    <property type="entry name" value="NAD(P)-bd_dom_sf"/>
</dbReference>
<feature type="domain" description="DUF2520" evidence="1">
    <location>
        <begin position="122"/>
        <end position="245"/>
    </location>
</feature>
<dbReference type="InterPro" id="IPR008927">
    <property type="entry name" value="6-PGluconate_DH-like_C_sf"/>
</dbReference>
<organism evidence="2 3">
    <name type="scientific">Maribacter orientalis</name>
    <dbReference type="NCBI Taxonomy" id="228957"/>
    <lineage>
        <taxon>Bacteria</taxon>
        <taxon>Pseudomonadati</taxon>
        <taxon>Bacteroidota</taxon>
        <taxon>Flavobacteriia</taxon>
        <taxon>Flavobacteriales</taxon>
        <taxon>Flavobacteriaceae</taxon>
        <taxon>Maribacter</taxon>
    </lineage>
</organism>
<dbReference type="PANTHER" id="PTHR40459:SF1">
    <property type="entry name" value="CONSERVED HYPOTHETICAL ALANINE AND LEUCINE RICH PROTEIN"/>
    <property type="match status" value="1"/>
</dbReference>
<dbReference type="Gene3D" id="3.40.50.720">
    <property type="entry name" value="NAD(P)-binding Rossmann-like Domain"/>
    <property type="match status" value="1"/>
</dbReference>
<evidence type="ECO:0000313" key="2">
    <source>
        <dbReference type="EMBL" id="SEL96997.1"/>
    </source>
</evidence>
<protein>
    <submittedName>
        <fullName evidence="2">Predicted oxidoreductase, contains short-chain dehydrogenase (SDR) and DUF2520 domains</fullName>
    </submittedName>
</protein>
<gene>
    <name evidence="2" type="ORF">SAMN04488008_107139</name>
</gene>
<evidence type="ECO:0000313" key="3">
    <source>
        <dbReference type="Proteomes" id="UP000198990"/>
    </source>
</evidence>